<accession>H1VGI4</accession>
<feature type="transmembrane region" description="Helical" evidence="11">
    <location>
        <begin position="67"/>
        <end position="91"/>
    </location>
</feature>
<dbReference type="eggNOG" id="KOG4232">
    <property type="taxonomic scope" value="Eukaryota"/>
</dbReference>
<sequence>MTAAEYTDWCIQQNLQRDLDAYSSLDPAVQQDIQAKYRLLHERVKDAGLFDCPYSEYGKETCRYSMLFASFLVALNFEWYMTSACFLGLFWHQNMFTARDAGHGAITHNFTFDTIIGLAEYDPDIQNLPFFSTCPSFCKSLLSTYYENFVIVWDAAAEFLVQCQRWTYYPLMAIARFNLYLLSWLHVISSRSTSLGNSKAW</sequence>
<dbReference type="Proteomes" id="UP000007174">
    <property type="component" value="Unassembled WGS sequence"/>
</dbReference>
<evidence type="ECO:0000256" key="6">
    <source>
        <dbReference type="ARBA" id="ARBA00022989"/>
    </source>
</evidence>
<dbReference type="GO" id="GO:0046872">
    <property type="term" value="F:metal ion binding"/>
    <property type="evidence" value="ECO:0007669"/>
    <property type="project" value="UniProtKB-KW"/>
</dbReference>
<reference evidence="14" key="2">
    <citation type="journal article" date="2012" name="Nat. Genet.">
        <title>Lifestyle transitions in plant pathogenic Colletotrichum fungi deciphered by genome and transcriptome analyses.</title>
        <authorList>
            <person name="O'Connell R.J."/>
            <person name="Thon M.R."/>
            <person name="Hacquard S."/>
            <person name="Amyotte S.G."/>
            <person name="Kleemann J."/>
            <person name="Torres M.F."/>
            <person name="Damm U."/>
            <person name="Buiate E.A."/>
            <person name="Epstein L."/>
            <person name="Alkan N."/>
            <person name="Altmueller J."/>
            <person name="Alvarado-Balderrama L."/>
            <person name="Bauser C.A."/>
            <person name="Becker C."/>
            <person name="Birren B.W."/>
            <person name="Chen Z."/>
            <person name="Choi J."/>
            <person name="Crouch J.A."/>
            <person name="Duvick J.P."/>
            <person name="Farman M.A."/>
            <person name="Gan P."/>
            <person name="Heiman D."/>
            <person name="Henrissat B."/>
            <person name="Howard R.J."/>
            <person name="Kabbage M."/>
            <person name="Koch C."/>
            <person name="Kracher B."/>
            <person name="Kubo Y."/>
            <person name="Law A.D."/>
            <person name="Lebrun M.-H."/>
            <person name="Lee Y.-H."/>
            <person name="Miyara I."/>
            <person name="Moore N."/>
            <person name="Neumann U."/>
            <person name="Nordstroem K."/>
            <person name="Panaccione D.G."/>
            <person name="Panstruga R."/>
            <person name="Place M."/>
            <person name="Proctor R.H."/>
            <person name="Prusky D."/>
            <person name="Rech G."/>
            <person name="Reinhardt R."/>
            <person name="Rollins J.A."/>
            <person name="Rounsley S."/>
            <person name="Schardl C.L."/>
            <person name="Schwartz D.C."/>
            <person name="Shenoy N."/>
            <person name="Shirasu K."/>
            <person name="Sikhakolli U.R."/>
            <person name="Stueber K."/>
            <person name="Sukno S.A."/>
            <person name="Sweigard J.A."/>
            <person name="Takano Y."/>
            <person name="Takahara H."/>
            <person name="Trail F."/>
            <person name="van der Does H.C."/>
            <person name="Voll L.M."/>
            <person name="Will I."/>
            <person name="Young S."/>
            <person name="Zeng Q."/>
            <person name="Zhang J."/>
            <person name="Zhou S."/>
            <person name="Dickman M.B."/>
            <person name="Schulze-Lefert P."/>
            <person name="Ver Loren van Themaat E."/>
            <person name="Ma L.-J."/>
            <person name="Vaillancourt L.J."/>
        </authorList>
    </citation>
    <scope>NUCLEOTIDE SEQUENCE [LARGE SCALE GENOMIC DNA]</scope>
    <source>
        <strain evidence="14">IMI 349063</strain>
    </source>
</reference>
<evidence type="ECO:0000256" key="2">
    <source>
        <dbReference type="ARBA" id="ARBA00005189"/>
    </source>
</evidence>
<protein>
    <submittedName>
        <fullName evidence="12">Fatty acid desaturase</fullName>
    </submittedName>
</protein>
<evidence type="ECO:0000256" key="5">
    <source>
        <dbReference type="ARBA" id="ARBA00022723"/>
    </source>
</evidence>
<dbReference type="HOGENOM" id="CLU_1360315_0_0_1"/>
<dbReference type="EMBL" id="LTAN01000006">
    <property type="protein sequence ID" value="OBR08043.1"/>
    <property type="molecule type" value="Genomic_DNA"/>
</dbReference>
<evidence type="ECO:0000256" key="7">
    <source>
        <dbReference type="ARBA" id="ARBA00023002"/>
    </source>
</evidence>
<keyword evidence="9" id="KW-0443">Lipid metabolism</keyword>
<comment type="pathway">
    <text evidence="2">Lipid metabolism.</text>
</comment>
<evidence type="ECO:0000256" key="10">
    <source>
        <dbReference type="ARBA" id="ARBA00023136"/>
    </source>
</evidence>
<evidence type="ECO:0000256" key="11">
    <source>
        <dbReference type="SAM" id="Phobius"/>
    </source>
</evidence>
<evidence type="ECO:0000256" key="4">
    <source>
        <dbReference type="ARBA" id="ARBA00022692"/>
    </source>
</evidence>
<keyword evidence="7" id="KW-0560">Oxidoreductase</keyword>
<keyword evidence="4 11" id="KW-0812">Transmembrane</keyword>
<dbReference type="STRING" id="759273.H1VGI4"/>
<dbReference type="EMBL" id="CACQ02003439">
    <property type="protein sequence ID" value="CCF39337.1"/>
    <property type="molecule type" value="Genomic_DNA"/>
</dbReference>
<dbReference type="RefSeq" id="XP_018156561.1">
    <property type="nucleotide sequence ID" value="XM_018304538.1"/>
</dbReference>
<evidence type="ECO:0000313" key="14">
    <source>
        <dbReference type="Proteomes" id="UP000007174"/>
    </source>
</evidence>
<reference evidence="13" key="3">
    <citation type="submission" date="2016-02" db="EMBL/GenBank/DDBJ databases">
        <title>Resequencing and annotation of the Colletotrichum higginsianum genome.</title>
        <authorList>
            <person name="O'Connell R."/>
            <person name="Zambounis A."/>
            <person name="Thon M."/>
            <person name="Dallery J.-F."/>
        </authorList>
    </citation>
    <scope>NUCLEOTIDE SEQUENCE [LARGE SCALE GENOMIC DNA]</scope>
    <source>
        <strain evidence="13">IMI 349063</strain>
    </source>
</reference>
<comment type="similarity">
    <text evidence="3">Belongs to the fatty acid desaturase type 1 family.</text>
</comment>
<evidence type="ECO:0000313" key="13">
    <source>
        <dbReference type="EMBL" id="OBR08043.1"/>
    </source>
</evidence>
<dbReference type="AlphaFoldDB" id="H1VGI4"/>
<keyword evidence="15" id="KW-1185">Reference proteome</keyword>
<dbReference type="PANTHER" id="PTHR19353:SF30">
    <property type="entry name" value="DELTA 8-(E)-SPHINGOLIPID DESATURASE"/>
    <property type="match status" value="1"/>
</dbReference>
<evidence type="ECO:0000256" key="1">
    <source>
        <dbReference type="ARBA" id="ARBA00004141"/>
    </source>
</evidence>
<dbReference type="GO" id="GO:0006629">
    <property type="term" value="P:lipid metabolic process"/>
    <property type="evidence" value="ECO:0007669"/>
    <property type="project" value="UniProtKB-KW"/>
</dbReference>
<dbReference type="InterPro" id="IPR012171">
    <property type="entry name" value="Fatty_acid_desaturase"/>
</dbReference>
<reference evidence="15" key="4">
    <citation type="journal article" date="2017" name="BMC Genomics">
        <title>Gapless genome assembly of Colletotrichum higginsianum reveals chromosome structure and association of transposable elements with secondary metabolite gene clusters.</title>
        <authorList>
            <person name="Dallery J.-F."/>
            <person name="Lapalu N."/>
            <person name="Zampounis A."/>
            <person name="Pigne S."/>
            <person name="Luyten I."/>
            <person name="Amselem J."/>
            <person name="Wittenberg A.H.J."/>
            <person name="Zhou S."/>
            <person name="de Queiroz M.V."/>
            <person name="Robin G.P."/>
            <person name="Auger A."/>
            <person name="Hainaut M."/>
            <person name="Henrissat B."/>
            <person name="Kim K.-T."/>
            <person name="Lee Y.-H."/>
            <person name="Lespinet O."/>
            <person name="Schwartz D.C."/>
            <person name="Thon M.R."/>
            <person name="O'Connell R.J."/>
        </authorList>
    </citation>
    <scope>NUCLEOTIDE SEQUENCE [LARGE SCALE GENOMIC DNA]</scope>
    <source>
        <strain evidence="15">IMI 349063</strain>
    </source>
</reference>
<dbReference type="GO" id="GO:0016717">
    <property type="term" value="F:oxidoreductase activity, acting on paired donors, with oxidation of a pair of donors resulting in the reduction of molecular oxygen to two molecules of water"/>
    <property type="evidence" value="ECO:0007669"/>
    <property type="project" value="TreeGrafter"/>
</dbReference>
<evidence type="ECO:0000256" key="9">
    <source>
        <dbReference type="ARBA" id="ARBA00023098"/>
    </source>
</evidence>
<evidence type="ECO:0000313" key="15">
    <source>
        <dbReference type="Proteomes" id="UP000092177"/>
    </source>
</evidence>
<keyword evidence="8" id="KW-0408">Iron</keyword>
<dbReference type="PANTHER" id="PTHR19353">
    <property type="entry name" value="FATTY ACID DESATURASE 2"/>
    <property type="match status" value="1"/>
</dbReference>
<dbReference type="VEuPathDB" id="FungiDB:CH63R_09564"/>
<keyword evidence="10 11" id="KW-0472">Membrane</keyword>
<proteinExistence type="inferred from homology"/>
<dbReference type="GO" id="GO:0016020">
    <property type="term" value="C:membrane"/>
    <property type="evidence" value="ECO:0007669"/>
    <property type="project" value="UniProtKB-SubCell"/>
</dbReference>
<keyword evidence="5" id="KW-0479">Metal-binding</keyword>
<evidence type="ECO:0000256" key="3">
    <source>
        <dbReference type="ARBA" id="ARBA00009295"/>
    </source>
</evidence>
<gene>
    <name evidence="12" type="ORF">CH063_10199</name>
    <name evidence="13" type="ORF">CH63R_09564</name>
</gene>
<organism evidence="12 14">
    <name type="scientific">Colletotrichum higginsianum (strain IMI 349063)</name>
    <name type="common">Crucifer anthracnose fungus</name>
    <dbReference type="NCBI Taxonomy" id="759273"/>
    <lineage>
        <taxon>Eukaryota</taxon>
        <taxon>Fungi</taxon>
        <taxon>Dikarya</taxon>
        <taxon>Ascomycota</taxon>
        <taxon>Pezizomycotina</taxon>
        <taxon>Sordariomycetes</taxon>
        <taxon>Hypocreomycetidae</taxon>
        <taxon>Glomerellales</taxon>
        <taxon>Glomerellaceae</taxon>
        <taxon>Colletotrichum</taxon>
        <taxon>Colletotrichum destructivum species complex</taxon>
    </lineage>
</organism>
<dbReference type="GeneID" id="28868645"/>
<comment type="subcellular location">
    <subcellularLocation>
        <location evidence="1">Membrane</location>
        <topology evidence="1">Multi-pass membrane protein</topology>
    </subcellularLocation>
</comment>
<evidence type="ECO:0000256" key="8">
    <source>
        <dbReference type="ARBA" id="ARBA00023004"/>
    </source>
</evidence>
<keyword evidence="6 11" id="KW-1133">Transmembrane helix</keyword>
<evidence type="ECO:0000313" key="12">
    <source>
        <dbReference type="EMBL" id="CCF39337.1"/>
    </source>
</evidence>
<dbReference type="Proteomes" id="UP000092177">
    <property type="component" value="Chromosome 6"/>
</dbReference>
<reference evidence="12" key="1">
    <citation type="submission" date="2011-12" db="EMBL/GenBank/DDBJ databases">
        <title>The genome sequence of Colletotrichum higginsianum IMI 34906.</title>
        <authorList>
            <person name="Ma L.-J."/>
            <person name="O'Connell R."/>
            <person name="van Themaat E.V.L."/>
            <person name="Stueber K."/>
            <person name="Young S.K."/>
            <person name="Zeng Q."/>
            <person name="Gargeya S."/>
            <person name="Fitzgerald M."/>
            <person name="Haas B."/>
            <person name="Abouelleil A."/>
            <person name="Alvarado L."/>
            <person name="Arachchi H.M."/>
            <person name="Berlin A."/>
            <person name="Chapman S.B."/>
            <person name="Gearin G."/>
            <person name="Goldberg J."/>
            <person name="Griggs A."/>
            <person name="Gujja S."/>
            <person name="Hansen M."/>
            <person name="Heiman D."/>
            <person name="Howarth C."/>
            <person name="Larimer J."/>
            <person name="Lui A."/>
            <person name="MacDonald P.J.P."/>
            <person name="McCowen C."/>
            <person name="Montmayeur A."/>
            <person name="Murphy C."/>
            <person name="Neiman D."/>
            <person name="Pearson M."/>
            <person name="Priest M."/>
            <person name="Roberts A."/>
            <person name="Saif S."/>
            <person name="Shea T."/>
            <person name="Sisk P."/>
            <person name="Stolte C."/>
            <person name="Sykes S."/>
            <person name="Wortman J."/>
            <person name="Nusbaum C."/>
            <person name="Birren B."/>
        </authorList>
    </citation>
    <scope>NUCLEOTIDE SEQUENCE [LARGE SCALE GENOMIC DNA]</scope>
    <source>
        <strain evidence="12">IMI 349063</strain>
    </source>
</reference>
<name>H1VGI4_COLHI</name>
<dbReference type="KEGG" id="chig:CH63R_09564"/>